<feature type="domain" description="Leucine-rich repeat-containing N-terminal plant-type" evidence="11">
    <location>
        <begin position="39"/>
        <end position="59"/>
    </location>
</feature>
<feature type="transmembrane region" description="Helical" evidence="10">
    <location>
        <begin position="270"/>
        <end position="290"/>
    </location>
</feature>
<organism evidence="12 13">
    <name type="scientific">Salix brachista</name>
    <dbReference type="NCBI Taxonomy" id="2182728"/>
    <lineage>
        <taxon>Eukaryota</taxon>
        <taxon>Viridiplantae</taxon>
        <taxon>Streptophyta</taxon>
        <taxon>Embryophyta</taxon>
        <taxon>Tracheophyta</taxon>
        <taxon>Spermatophyta</taxon>
        <taxon>Magnoliopsida</taxon>
        <taxon>eudicotyledons</taxon>
        <taxon>Gunneridae</taxon>
        <taxon>Pentapetalae</taxon>
        <taxon>rosids</taxon>
        <taxon>fabids</taxon>
        <taxon>Malpighiales</taxon>
        <taxon>Salicaceae</taxon>
        <taxon>Saliceae</taxon>
        <taxon>Salix</taxon>
    </lineage>
</organism>
<evidence type="ECO:0000313" key="13">
    <source>
        <dbReference type="Proteomes" id="UP000326939"/>
    </source>
</evidence>
<keyword evidence="3 10" id="KW-0812">Transmembrane</keyword>
<gene>
    <name evidence="12" type="ORF">DKX38_018187</name>
</gene>
<evidence type="ECO:0000256" key="6">
    <source>
        <dbReference type="ARBA" id="ARBA00022989"/>
    </source>
</evidence>
<keyword evidence="6 10" id="KW-1133">Transmembrane helix</keyword>
<dbReference type="Gene3D" id="3.80.10.10">
    <property type="entry name" value="Ribonuclease Inhibitor"/>
    <property type="match status" value="1"/>
</dbReference>
<dbReference type="InterPro" id="IPR013210">
    <property type="entry name" value="LRR_N_plant-typ"/>
</dbReference>
<dbReference type="GO" id="GO:0016020">
    <property type="term" value="C:membrane"/>
    <property type="evidence" value="ECO:0007669"/>
    <property type="project" value="UniProtKB-SubCell"/>
</dbReference>
<comment type="subcellular location">
    <subcellularLocation>
        <location evidence="1">Membrane</location>
        <topology evidence="1">Single-pass type I membrane protein</topology>
    </subcellularLocation>
</comment>
<evidence type="ECO:0000256" key="7">
    <source>
        <dbReference type="ARBA" id="ARBA00023136"/>
    </source>
</evidence>
<keyword evidence="13" id="KW-1185">Reference proteome</keyword>
<evidence type="ECO:0000259" key="11">
    <source>
        <dbReference type="Pfam" id="PF08263"/>
    </source>
</evidence>
<sequence length="314" mass="34544">MKGVATEKDYNGGSNTIIYFSPLIRRWPRHVKSASPPAESEESWKEGTDCCFWDGVTCDLQTGLVTGLNLSSSLLLGTLHSNNSLFSLHHLRKLDLSFNDFSASHISSRFGQFSNLTHLKLTYSNFAGQVPSEISNLSKLVSLDLSWNSDPSLEPISFDKIVRNLTKLRELDLSRVDMSLVAPDSLMNLSSSLSSLRLGYCGLQGKLPSSIGKLKHLRTWKMLVGGLVVLKLSINQKKSVVFCHIRSLGFCSFGLAFYALFIIALEEAIFMVWGFLEGLGSSLPAVSVFLGKFLKVNLEAGPCPCVDLSVLLPF</sequence>
<keyword evidence="7 10" id="KW-0472">Membrane</keyword>
<accession>A0A5N5KMH3</accession>
<evidence type="ECO:0000256" key="10">
    <source>
        <dbReference type="SAM" id="Phobius"/>
    </source>
</evidence>
<keyword evidence="8" id="KW-0675">Receptor</keyword>
<evidence type="ECO:0000313" key="12">
    <source>
        <dbReference type="EMBL" id="KAB5531517.1"/>
    </source>
</evidence>
<proteinExistence type="predicted"/>
<evidence type="ECO:0000256" key="1">
    <source>
        <dbReference type="ARBA" id="ARBA00004479"/>
    </source>
</evidence>
<reference evidence="13" key="1">
    <citation type="journal article" date="2019" name="Gigascience">
        <title>De novo genome assembly of the endangered Acer yangbiense, a plant species with extremely small populations endemic to Yunnan Province, China.</title>
        <authorList>
            <person name="Yang J."/>
            <person name="Wariss H.M."/>
            <person name="Tao L."/>
            <person name="Zhang R."/>
            <person name="Yun Q."/>
            <person name="Hollingsworth P."/>
            <person name="Dao Z."/>
            <person name="Luo G."/>
            <person name="Guo H."/>
            <person name="Ma Y."/>
            <person name="Sun W."/>
        </authorList>
    </citation>
    <scope>NUCLEOTIDE SEQUENCE [LARGE SCALE GENOMIC DNA]</scope>
    <source>
        <strain evidence="13">cv. br00</strain>
    </source>
</reference>
<evidence type="ECO:0000256" key="3">
    <source>
        <dbReference type="ARBA" id="ARBA00022692"/>
    </source>
</evidence>
<evidence type="ECO:0000256" key="4">
    <source>
        <dbReference type="ARBA" id="ARBA00022729"/>
    </source>
</evidence>
<protein>
    <recommendedName>
        <fullName evidence="11">Leucine-rich repeat-containing N-terminal plant-type domain-containing protein</fullName>
    </recommendedName>
</protein>
<evidence type="ECO:0000256" key="8">
    <source>
        <dbReference type="ARBA" id="ARBA00023170"/>
    </source>
</evidence>
<dbReference type="PANTHER" id="PTHR48061:SF46">
    <property type="entry name" value="LEUCINE-RICH REPEAT-CONTAINING N-TERMINAL PLANT-TYPE DOMAIN-CONTAINING PROTEIN"/>
    <property type="match status" value="1"/>
</dbReference>
<keyword evidence="4" id="KW-0732">Signal</keyword>
<dbReference type="EMBL" id="VDCV01000012">
    <property type="protein sequence ID" value="KAB5531517.1"/>
    <property type="molecule type" value="Genomic_DNA"/>
</dbReference>
<keyword evidence="5" id="KW-0677">Repeat</keyword>
<keyword evidence="2" id="KW-0433">Leucine-rich repeat</keyword>
<dbReference type="Pfam" id="PF08263">
    <property type="entry name" value="LRRNT_2"/>
    <property type="match status" value="1"/>
</dbReference>
<dbReference type="Proteomes" id="UP000326939">
    <property type="component" value="Chromosome 12"/>
</dbReference>
<feature type="transmembrane region" description="Helical" evidence="10">
    <location>
        <begin position="240"/>
        <end position="264"/>
    </location>
</feature>
<dbReference type="InterPro" id="IPR032675">
    <property type="entry name" value="LRR_dom_sf"/>
</dbReference>
<dbReference type="Pfam" id="PF00560">
    <property type="entry name" value="LRR_1"/>
    <property type="match status" value="1"/>
</dbReference>
<name>A0A5N5KMH3_9ROSI</name>
<evidence type="ECO:0000256" key="2">
    <source>
        <dbReference type="ARBA" id="ARBA00022614"/>
    </source>
</evidence>
<dbReference type="InterPro" id="IPR001611">
    <property type="entry name" value="Leu-rich_rpt"/>
</dbReference>
<evidence type="ECO:0000256" key="9">
    <source>
        <dbReference type="ARBA" id="ARBA00023180"/>
    </source>
</evidence>
<keyword evidence="9" id="KW-0325">Glycoprotein</keyword>
<dbReference type="SUPFAM" id="SSF52058">
    <property type="entry name" value="L domain-like"/>
    <property type="match status" value="1"/>
</dbReference>
<dbReference type="AlphaFoldDB" id="A0A5N5KMH3"/>
<comment type="caution">
    <text evidence="12">The sequence shown here is derived from an EMBL/GenBank/DDBJ whole genome shotgun (WGS) entry which is preliminary data.</text>
</comment>
<dbReference type="Pfam" id="PF13516">
    <property type="entry name" value="LRR_6"/>
    <property type="match status" value="1"/>
</dbReference>
<dbReference type="InterPro" id="IPR046956">
    <property type="entry name" value="RLP23-like"/>
</dbReference>
<evidence type="ECO:0000256" key="5">
    <source>
        <dbReference type="ARBA" id="ARBA00022737"/>
    </source>
</evidence>
<dbReference type="PANTHER" id="PTHR48061">
    <property type="entry name" value="LEUCINE-RICH REPEAT RECEPTOR PROTEIN KINASE EMS1-LIKE-RELATED"/>
    <property type="match status" value="1"/>
</dbReference>